<dbReference type="PANTHER" id="PTHR47805:SF1">
    <property type="entry name" value="SAGA-ASSOCIATED FACTOR 73"/>
    <property type="match status" value="1"/>
</dbReference>
<dbReference type="Proteomes" id="UP000037505">
    <property type="component" value="Unassembled WGS sequence"/>
</dbReference>
<dbReference type="RefSeq" id="XP_015404259.1">
    <property type="nucleotide sequence ID" value="XM_015553653.1"/>
</dbReference>
<dbReference type="EMBL" id="JNOM01000276">
    <property type="protein sequence ID" value="KNG83336.1"/>
    <property type="molecule type" value="Genomic_DNA"/>
</dbReference>
<dbReference type="InterPro" id="IPR013243">
    <property type="entry name" value="SCA7_dom"/>
</dbReference>
<dbReference type="PROSITE" id="PS51505">
    <property type="entry name" value="SCA7"/>
    <property type="match status" value="1"/>
</dbReference>
<organism evidence="3 4">
    <name type="scientific">Aspergillus nomiae NRRL (strain ATCC 15546 / NRRL 13137 / CBS 260.88 / M93)</name>
    <dbReference type="NCBI Taxonomy" id="1509407"/>
    <lineage>
        <taxon>Eukaryota</taxon>
        <taxon>Fungi</taxon>
        <taxon>Dikarya</taxon>
        <taxon>Ascomycota</taxon>
        <taxon>Pezizomycotina</taxon>
        <taxon>Eurotiomycetes</taxon>
        <taxon>Eurotiomycetidae</taxon>
        <taxon>Eurotiales</taxon>
        <taxon>Aspergillaceae</taxon>
        <taxon>Aspergillus</taxon>
        <taxon>Aspergillus subgen. Circumdati</taxon>
    </lineage>
</organism>
<dbReference type="PANTHER" id="PTHR47805">
    <property type="entry name" value="SAGA-ASSOCIATED FACTOR 73"/>
    <property type="match status" value="1"/>
</dbReference>
<evidence type="ECO:0000256" key="1">
    <source>
        <dbReference type="SAM" id="MobiDB-lite"/>
    </source>
</evidence>
<dbReference type="STRING" id="1509407.A0A0L1IUU1"/>
<accession>A0A0L1IUU1</accession>
<dbReference type="GO" id="GO:1904802">
    <property type="term" value="P:RITS complex assembly"/>
    <property type="evidence" value="ECO:0007669"/>
    <property type="project" value="TreeGrafter"/>
</dbReference>
<dbReference type="GO" id="GO:0000124">
    <property type="term" value="C:SAGA complex"/>
    <property type="evidence" value="ECO:0007669"/>
    <property type="project" value="InterPro"/>
</dbReference>
<evidence type="ECO:0000313" key="3">
    <source>
        <dbReference type="EMBL" id="KNG83336.1"/>
    </source>
</evidence>
<evidence type="ECO:0000313" key="4">
    <source>
        <dbReference type="Proteomes" id="UP000037505"/>
    </source>
</evidence>
<protein>
    <submittedName>
        <fullName evidence="3">Putative SAGA complex component (Sgf73)</fullName>
    </submittedName>
</protein>
<sequence length="108" mass="11965">MSSTTKDPQSLPVDVEQQCAVTLPDGDRCPRSLTCKAHSMAAKRAVPDRSMPYDMLLQAYQKKLQTRQKNKAPPQRKYRPPNPPSSSRESSSGSHIPPERSTSKNSPS</sequence>
<dbReference type="InterPro" id="IPR037804">
    <property type="entry name" value="SGF73"/>
</dbReference>
<keyword evidence="4" id="KW-1185">Reference proteome</keyword>
<reference evidence="3 4" key="1">
    <citation type="submission" date="2014-06" db="EMBL/GenBank/DDBJ databases">
        <title>The Genome of the Aflatoxigenic Filamentous Fungus Aspergillus nomius.</title>
        <authorList>
            <person name="Moore M.G."/>
            <person name="Shannon B.M."/>
            <person name="Brian M.M."/>
        </authorList>
    </citation>
    <scope>NUCLEOTIDE SEQUENCE [LARGE SCALE GENOMIC DNA]</scope>
    <source>
        <strain evidence="3 4">NRRL 13137</strain>
    </source>
</reference>
<name>A0A0L1IUU1_ASPN3</name>
<dbReference type="AlphaFoldDB" id="A0A0L1IUU1"/>
<feature type="region of interest" description="Disordered" evidence="1">
    <location>
        <begin position="63"/>
        <end position="108"/>
    </location>
</feature>
<dbReference type="Pfam" id="PF08313">
    <property type="entry name" value="SCA7"/>
    <property type="match status" value="1"/>
</dbReference>
<dbReference type="GO" id="GO:0006357">
    <property type="term" value="P:regulation of transcription by RNA polymerase II"/>
    <property type="evidence" value="ECO:0007669"/>
    <property type="project" value="TreeGrafter"/>
</dbReference>
<feature type="compositionally biased region" description="Basic residues" evidence="1">
    <location>
        <begin position="64"/>
        <end position="79"/>
    </location>
</feature>
<gene>
    <name evidence="3" type="ORF">ANOM_008397</name>
</gene>
<proteinExistence type="predicted"/>
<evidence type="ECO:0000259" key="2">
    <source>
        <dbReference type="PROSITE" id="PS51505"/>
    </source>
</evidence>
<feature type="compositionally biased region" description="Low complexity" evidence="1">
    <location>
        <begin position="85"/>
        <end position="96"/>
    </location>
</feature>
<comment type="caution">
    <text evidence="3">The sequence shown here is derived from an EMBL/GenBank/DDBJ whole genome shotgun (WGS) entry which is preliminary data.</text>
</comment>
<dbReference type="GeneID" id="26810201"/>
<feature type="domain" description="SCA7" evidence="2">
    <location>
        <begin position="6"/>
        <end position="72"/>
    </location>
</feature>
<dbReference type="GO" id="GO:0031048">
    <property type="term" value="P:regulatory ncRNA-mediated heterochromatin formation"/>
    <property type="evidence" value="ECO:0007669"/>
    <property type="project" value="TreeGrafter"/>
</dbReference>